<evidence type="ECO:0000256" key="2">
    <source>
        <dbReference type="ARBA" id="ARBA00008541"/>
    </source>
</evidence>
<dbReference type="SUPFAM" id="SSF56784">
    <property type="entry name" value="HAD-like"/>
    <property type="match status" value="1"/>
</dbReference>
<dbReference type="InterPro" id="IPR023214">
    <property type="entry name" value="HAD_sf"/>
</dbReference>
<keyword evidence="6" id="KW-1185">Reference proteome</keyword>
<dbReference type="RefSeq" id="XP_014665990.1">
    <property type="nucleotide sequence ID" value="XM_014810504.1"/>
</dbReference>
<dbReference type="NCBIfam" id="TIGR01488">
    <property type="entry name" value="HAD-SF-IB"/>
    <property type="match status" value="1"/>
</dbReference>
<dbReference type="PANTHER" id="PTHR20889">
    <property type="entry name" value="PHOSPHATASE, ORPHAN 1, 2"/>
    <property type="match status" value="1"/>
</dbReference>
<keyword evidence="5" id="KW-0460">Magnesium</keyword>
<dbReference type="PIRSF" id="PIRSF031051">
    <property type="entry name" value="PyrdxlP_Pase_PHOSPHO2"/>
    <property type="match status" value="1"/>
</dbReference>
<dbReference type="InterPro" id="IPR036412">
    <property type="entry name" value="HAD-like_sf"/>
</dbReference>
<comment type="similarity">
    <text evidence="2">Belongs to the HAD-like hydrolase superfamily. PHOSPHO family.</text>
</comment>
<reference evidence="7" key="1">
    <citation type="submission" date="2025-08" db="UniProtKB">
        <authorList>
            <consortium name="RefSeq"/>
        </authorList>
    </citation>
    <scope>IDENTIFICATION</scope>
</reference>
<dbReference type="Proteomes" id="UP000695022">
    <property type="component" value="Unplaced"/>
</dbReference>
<accession>A0ABM1E1B9</accession>
<dbReference type="GeneID" id="106807972"/>
<evidence type="ECO:0000313" key="7">
    <source>
        <dbReference type="RefSeq" id="XP_014665990.1"/>
    </source>
</evidence>
<keyword evidence="3" id="KW-0479">Metal-binding</keyword>
<name>A0ABM1E1B9_PRICU</name>
<evidence type="ECO:0000256" key="5">
    <source>
        <dbReference type="ARBA" id="ARBA00022842"/>
    </source>
</evidence>
<sequence length="248" mass="28483">MEYMQDKILLAFDFDHTIITDNSDVVVQKLAPNGKLPQSIRDYYNAKTGWTLFMKHVFAYIFEHGVTPTSIQKCMEEIPLTNGMHELFSQLPPYFESIIISDSNSILIDYILKDKNLKGFITAVFTNSAKFTEEGKLTLEPFHHQDWCELSSKNLCKGDILEKYIAARRTEGVTFTTVAFVGDGRNDLCPSLRLREQDLIFPRVGYQLVKELQILQKNLHPIEAKVYPWESAIEIYNILKVISPRGVV</sequence>
<evidence type="ECO:0000256" key="4">
    <source>
        <dbReference type="ARBA" id="ARBA00022801"/>
    </source>
</evidence>
<dbReference type="PANTHER" id="PTHR20889:SF12">
    <property type="entry name" value="LP01149P"/>
    <property type="match status" value="1"/>
</dbReference>
<comment type="cofactor">
    <cofactor evidence="1">
        <name>Mg(2+)</name>
        <dbReference type="ChEBI" id="CHEBI:18420"/>
    </cofactor>
</comment>
<proteinExistence type="inferred from homology"/>
<gene>
    <name evidence="7" type="primary">LOC106807972</name>
</gene>
<evidence type="ECO:0000256" key="1">
    <source>
        <dbReference type="ARBA" id="ARBA00001946"/>
    </source>
</evidence>
<evidence type="ECO:0000313" key="6">
    <source>
        <dbReference type="Proteomes" id="UP000695022"/>
    </source>
</evidence>
<protein>
    <submittedName>
        <fullName evidence="7">Pyridoxal phosphate phosphatase PHOSPHO2-like isoform X2</fullName>
    </submittedName>
</protein>
<evidence type="ECO:0000256" key="3">
    <source>
        <dbReference type="ARBA" id="ARBA00022723"/>
    </source>
</evidence>
<organism evidence="6 7">
    <name type="scientific">Priapulus caudatus</name>
    <name type="common">Priapulid worm</name>
    <dbReference type="NCBI Taxonomy" id="37621"/>
    <lineage>
        <taxon>Eukaryota</taxon>
        <taxon>Metazoa</taxon>
        <taxon>Ecdysozoa</taxon>
        <taxon>Scalidophora</taxon>
        <taxon>Priapulida</taxon>
        <taxon>Priapulimorpha</taxon>
        <taxon>Priapulimorphida</taxon>
        <taxon>Priapulidae</taxon>
        <taxon>Priapulus</taxon>
    </lineage>
</organism>
<dbReference type="Gene3D" id="3.40.50.1000">
    <property type="entry name" value="HAD superfamily/HAD-like"/>
    <property type="match status" value="1"/>
</dbReference>
<dbReference type="NCBIfam" id="TIGR01489">
    <property type="entry name" value="DKMTPPase-SF"/>
    <property type="match status" value="1"/>
</dbReference>
<keyword evidence="4" id="KW-0378">Hydrolase</keyword>
<dbReference type="Pfam" id="PF06888">
    <property type="entry name" value="Put_Phosphatase"/>
    <property type="match status" value="1"/>
</dbReference>
<dbReference type="InterPro" id="IPR006384">
    <property type="entry name" value="HAD_hydro_PyrdxlP_Pase-like"/>
</dbReference>
<dbReference type="InterPro" id="IPR016965">
    <property type="entry name" value="Pase_PHOSPHO-typ"/>
</dbReference>